<keyword evidence="4" id="KW-0274">FAD</keyword>
<dbReference type="SUPFAM" id="SSF54373">
    <property type="entry name" value="FAD-linked reductases, C-terminal domain"/>
    <property type="match status" value="1"/>
</dbReference>
<accession>A0A031JSQ2</accession>
<evidence type="ECO:0000256" key="5">
    <source>
        <dbReference type="ARBA" id="ARBA00023235"/>
    </source>
</evidence>
<comment type="similarity">
    <text evidence="2">Belongs to the UDP-galactopyranose/dTDP-fucopyranose mutase family.</text>
</comment>
<evidence type="ECO:0000256" key="2">
    <source>
        <dbReference type="ARBA" id="ARBA00009321"/>
    </source>
</evidence>
<dbReference type="SUPFAM" id="SSF53756">
    <property type="entry name" value="UDP-Glycosyltransferase/glycogen phosphorylase"/>
    <property type="match status" value="1"/>
</dbReference>
<organism evidence="7 8">
    <name type="scientific">Novosphingobium resinovorum</name>
    <dbReference type="NCBI Taxonomy" id="158500"/>
    <lineage>
        <taxon>Bacteria</taxon>
        <taxon>Pseudomonadati</taxon>
        <taxon>Pseudomonadota</taxon>
        <taxon>Alphaproteobacteria</taxon>
        <taxon>Sphingomonadales</taxon>
        <taxon>Sphingomonadaceae</taxon>
        <taxon>Novosphingobium</taxon>
    </lineage>
</organism>
<reference evidence="7 8" key="1">
    <citation type="submission" date="2014-03" db="EMBL/GenBank/DDBJ databases">
        <title>Whole genome sequence of Novosphingobium resinovorum KF1.</title>
        <authorList>
            <person name="Gan H.M."/>
            <person name="Gan H.Y."/>
            <person name="Chew T.H."/>
            <person name="Savka M.A."/>
        </authorList>
    </citation>
    <scope>NUCLEOTIDE SEQUENCE [LARGE SCALE GENOMIC DNA]</scope>
    <source>
        <strain evidence="7 8">KF1</strain>
    </source>
</reference>
<feature type="domain" description="UDP-galactopyranose mutase C-terminal" evidence="6">
    <location>
        <begin position="553"/>
        <end position="749"/>
    </location>
</feature>
<dbReference type="EMBL" id="JFYZ01000020">
    <property type="protein sequence ID" value="EZP79924.1"/>
    <property type="molecule type" value="Genomic_DNA"/>
</dbReference>
<keyword evidence="3" id="KW-0285">Flavoprotein</keyword>
<dbReference type="RefSeq" id="WP_228168186.1">
    <property type="nucleotide sequence ID" value="NZ_JFYZ01000020.1"/>
</dbReference>
<dbReference type="PANTHER" id="PTHR21197">
    <property type="entry name" value="UDP-GALACTOPYRANOSE MUTASE"/>
    <property type="match status" value="1"/>
</dbReference>
<dbReference type="AlphaFoldDB" id="A0A031JSQ2"/>
<evidence type="ECO:0000313" key="8">
    <source>
        <dbReference type="Proteomes" id="UP000024329"/>
    </source>
</evidence>
<dbReference type="NCBIfam" id="TIGR00031">
    <property type="entry name" value="UDP-GALP_mutase"/>
    <property type="match status" value="1"/>
</dbReference>
<dbReference type="eggNOG" id="COG0438">
    <property type="taxonomic scope" value="Bacteria"/>
</dbReference>
<dbReference type="PATRIC" id="fig|158500.4.peg.3779"/>
<sequence length="791" mass="88198">MSGIPSDVDAINPDSPTEGGGTLICFSHLRWNFVYQRPQHLMSRFARDRKVIVWEEPIHDAPSATLDTHVCDCSGVTILTPHLPAGLSRHEETETLRALLDGAITRDPARPLICWYYTPMMLPFSDHLAADCIVYDCMDELANFKGAPSELLPLEQRLLDSCDLVFTGGHSLYEAKAARHPSVHAFPSSVDATHFSTARAAGPEPEDQAELPSPRLGFYGVVDERMDLALLEGLADARPEWSIVIVGPVVKISDADLPRRPNLHYLGGKGYAELPDYLRGWDVALMPFAINEATRFISPTKTPEYLAAGCPVVSTPVRDVVRGYGDVEAVRIADGRDAFVAACDAALTLSRTNGWLAAVDARLAGESWDLTQCAMSNLIDEAVQRSSHVYPVVSPIGADGDRPQSYDVMVVGAGFAGAIMAERLARDAGKRVLVVDKRPHVAGNAYDRLDDAGILIHQYGPHIFHTNSADIFEYLSQFTEWRGYEHRVLAAVGDRLVPMPINRTTVNSLYHLDLRTEEEAAAFLASRAEPVDIVRTSEDVVISAVGRELYETFFQGYTRKQWGMDPSELDKSVTSRVPTRTNTDDRYFTDTYQAMPRDGFTHMFERMLDHPNIDLLLGVDFTEVRQAYPHQHLVFTGPIDEYFGYCYGKLPYRSLHFRHETVDQEQFQPVAVVNYPSEDVPHTRITEYKHLTGQTAPRTSITYEYPSGEGDPYYPIPRAENQALFKRYEALALAQPDVSFVGRLATYRYYNMDQVAGQALATYRRLKQRWDADRQPAATGARAGTTVVADA</sequence>
<evidence type="ECO:0000256" key="1">
    <source>
        <dbReference type="ARBA" id="ARBA00001974"/>
    </source>
</evidence>
<dbReference type="InterPro" id="IPR015899">
    <property type="entry name" value="UDP-GalPyranose_mutase_C"/>
</dbReference>
<comment type="caution">
    <text evidence="7">The sequence shown here is derived from an EMBL/GenBank/DDBJ whole genome shotgun (WGS) entry which is preliminary data.</text>
</comment>
<dbReference type="GO" id="GO:0008767">
    <property type="term" value="F:UDP-galactopyranose mutase activity"/>
    <property type="evidence" value="ECO:0007669"/>
    <property type="project" value="UniProtKB-EC"/>
</dbReference>
<dbReference type="FunFam" id="3.40.50.720:FF:000397">
    <property type="entry name" value="UDP-galactopyranose mutase"/>
    <property type="match status" value="1"/>
</dbReference>
<protein>
    <submittedName>
        <fullName evidence="7">UDP-galactopyranose mutase</fullName>
        <ecNumber evidence="7">5.4.99.9</ecNumber>
    </submittedName>
</protein>
<comment type="cofactor">
    <cofactor evidence="1">
        <name>FAD</name>
        <dbReference type="ChEBI" id="CHEBI:57692"/>
    </cofactor>
</comment>
<dbReference type="Gene3D" id="3.40.50.720">
    <property type="entry name" value="NAD(P)-binding Rossmann-like Domain"/>
    <property type="match status" value="3"/>
</dbReference>
<dbReference type="InterPro" id="IPR004379">
    <property type="entry name" value="UDP-GALP_mutase"/>
</dbReference>
<dbReference type="EC" id="5.4.99.9" evidence="7"/>
<name>A0A031JSQ2_9SPHN</name>
<proteinExistence type="inferred from homology"/>
<dbReference type="Pfam" id="PF03275">
    <property type="entry name" value="GLF"/>
    <property type="match status" value="1"/>
</dbReference>
<evidence type="ECO:0000259" key="6">
    <source>
        <dbReference type="Pfam" id="PF03275"/>
    </source>
</evidence>
<dbReference type="PANTHER" id="PTHR21197:SF0">
    <property type="entry name" value="UDP-GALACTOPYRANOSE MUTASE"/>
    <property type="match status" value="1"/>
</dbReference>
<dbReference type="GO" id="GO:0050660">
    <property type="term" value="F:flavin adenine dinucleotide binding"/>
    <property type="evidence" value="ECO:0007669"/>
    <property type="project" value="TreeGrafter"/>
</dbReference>
<dbReference type="Gene3D" id="3.40.50.2000">
    <property type="entry name" value="Glycogen Phosphorylase B"/>
    <property type="match status" value="1"/>
</dbReference>
<evidence type="ECO:0000313" key="7">
    <source>
        <dbReference type="EMBL" id="EZP79924.1"/>
    </source>
</evidence>
<dbReference type="Pfam" id="PF13692">
    <property type="entry name" value="Glyco_trans_1_4"/>
    <property type="match status" value="1"/>
</dbReference>
<evidence type="ECO:0000256" key="3">
    <source>
        <dbReference type="ARBA" id="ARBA00022630"/>
    </source>
</evidence>
<dbReference type="SUPFAM" id="SSF51971">
    <property type="entry name" value="Nucleotide-binding domain"/>
    <property type="match status" value="1"/>
</dbReference>
<dbReference type="GO" id="GO:0005829">
    <property type="term" value="C:cytosol"/>
    <property type="evidence" value="ECO:0007669"/>
    <property type="project" value="TreeGrafter"/>
</dbReference>
<dbReference type="eggNOG" id="COG0562">
    <property type="taxonomic scope" value="Bacteria"/>
</dbReference>
<evidence type="ECO:0000256" key="4">
    <source>
        <dbReference type="ARBA" id="ARBA00022827"/>
    </source>
</evidence>
<dbReference type="CDD" id="cd04950">
    <property type="entry name" value="GT4_TuaH-like"/>
    <property type="match status" value="1"/>
</dbReference>
<dbReference type="Proteomes" id="UP000024329">
    <property type="component" value="Unassembled WGS sequence"/>
</dbReference>
<keyword evidence="5 7" id="KW-0413">Isomerase</keyword>
<gene>
    <name evidence="7" type="ORF">BV97_03707</name>
</gene>
<dbReference type="Pfam" id="PF13450">
    <property type="entry name" value="NAD_binding_8"/>
    <property type="match status" value="1"/>
</dbReference>